<evidence type="ECO:0000313" key="8">
    <source>
        <dbReference type="EMBL" id="GEO32519.1"/>
    </source>
</evidence>
<keyword evidence="9" id="KW-1185">Reference proteome</keyword>
<sequence length="873" mass="91298">MQEQLTAPPGAGHERRGSPAHGVQIIDTPTVRVHHPSDLLMLVLSALGVALVLLLAVYAHATTTGVAEDVRGVGGLLRQLFTVPVALLEVLVTFIAPAAVLIELGVRRLGRQVLDATAAALGGLILSAIVVGALGAFGSPNLVAALSTTGVSGRSALTVPAYLVAVVALLTVAGPRGRRRTVTWSWNLVWVTVGVALITGTTALPGAGVAVLLGRVAGLATRYASGVRSERAYGSALVDGVRRAGFDPVRLERVHRPDPSSAPPAPADPAEAVTVPIPVAAAGGTATSGPVARTGSTAMARDGIVTTHTAAPAAEAMTRISDDRVYDMTTLDGGRYTVVVLDGDRQVVGALARSWRSLRLRGLQGRSFVSLRQAAERAALLAYAAHAAGVRTPALLSVAEADDSMLLVQEHLDSAVPLRDLDLAELTDAHLRAIWAQLHLAHDAGVTHRALTSDVVLVEARTPDPVVWITRWESGDVASKLLSRRMDLTQMLALLAVRVGAHRALESAVAVLPEEDIAAIGPLLQTPALPHRTREEMRARPHVLADLRGALVERMPDADVEPEQLVRFGARTLITILLTVAAVIVVLTRMNVEEIGEALAASDWRWSVVAFVLGLVTFLGAALAFVAFSPVRLPVWRATLVQAAGAFVALAAPAGIGPAALNLRMLTRRGVTASLSVATVALVQVSQFVVTVVLLLLLSVISGTGTTPRLSGPSVSMLVVVGIVAALIASSLLVPVVRQWIARKTLPTVRQTWPRLIAVVGHPWRMGLAVGGNVVMTMGYVLAFDACLRAFGQDLTLVQVALIYLVGNAAGAAVPTPGGIGTIEIALTTGLTAGGLNPGVAASVAILFRVMTYWLRIPVGWVAMRFLQRVGDL</sequence>
<evidence type="ECO:0000256" key="5">
    <source>
        <dbReference type="ARBA" id="ARBA00023136"/>
    </source>
</evidence>
<feature type="transmembrane region" description="Helical" evidence="7">
    <location>
        <begin position="640"/>
        <end position="663"/>
    </location>
</feature>
<dbReference type="AlphaFoldDB" id="A0A512D7S1"/>
<feature type="transmembrane region" description="Helical" evidence="7">
    <location>
        <begin position="81"/>
        <end position="106"/>
    </location>
</feature>
<feature type="transmembrane region" description="Helical" evidence="7">
    <location>
        <begin position="714"/>
        <end position="737"/>
    </location>
</feature>
<gene>
    <name evidence="8" type="ORF">CAE01nite_02440</name>
</gene>
<protein>
    <recommendedName>
        <fullName evidence="10">TIGR00374 family protein</fullName>
    </recommendedName>
</protein>
<evidence type="ECO:0008006" key="10">
    <source>
        <dbReference type="Google" id="ProtNLM"/>
    </source>
</evidence>
<feature type="transmembrane region" description="Helical" evidence="7">
    <location>
        <begin position="39"/>
        <end position="61"/>
    </location>
</feature>
<name>A0A512D7S1_9CELL</name>
<feature type="transmembrane region" description="Helical" evidence="7">
    <location>
        <begin position="608"/>
        <end position="628"/>
    </location>
</feature>
<feature type="transmembrane region" description="Helical" evidence="7">
    <location>
        <begin position="675"/>
        <end position="702"/>
    </location>
</feature>
<keyword evidence="4 7" id="KW-1133">Transmembrane helix</keyword>
<keyword evidence="2" id="KW-1003">Cell membrane</keyword>
<feature type="region of interest" description="Disordered" evidence="6">
    <location>
        <begin position="1"/>
        <end position="20"/>
    </location>
</feature>
<feature type="transmembrane region" description="Helical" evidence="7">
    <location>
        <begin position="568"/>
        <end position="587"/>
    </location>
</feature>
<dbReference type="Proteomes" id="UP000321181">
    <property type="component" value="Unassembled WGS sequence"/>
</dbReference>
<evidence type="ECO:0000256" key="2">
    <source>
        <dbReference type="ARBA" id="ARBA00022475"/>
    </source>
</evidence>
<dbReference type="EMBL" id="BJYY01000001">
    <property type="protein sequence ID" value="GEO32519.1"/>
    <property type="molecule type" value="Genomic_DNA"/>
</dbReference>
<evidence type="ECO:0000256" key="4">
    <source>
        <dbReference type="ARBA" id="ARBA00022989"/>
    </source>
</evidence>
<comment type="subcellular location">
    <subcellularLocation>
        <location evidence="1">Cell membrane</location>
        <topology evidence="1">Multi-pass membrane protein</topology>
    </subcellularLocation>
</comment>
<evidence type="ECO:0000256" key="6">
    <source>
        <dbReference type="SAM" id="MobiDB-lite"/>
    </source>
</evidence>
<organism evidence="8 9">
    <name type="scientific">Cellulomonas aerilata</name>
    <dbReference type="NCBI Taxonomy" id="515326"/>
    <lineage>
        <taxon>Bacteria</taxon>
        <taxon>Bacillati</taxon>
        <taxon>Actinomycetota</taxon>
        <taxon>Actinomycetes</taxon>
        <taxon>Micrococcales</taxon>
        <taxon>Cellulomonadaceae</taxon>
        <taxon>Cellulomonas</taxon>
    </lineage>
</organism>
<evidence type="ECO:0000313" key="9">
    <source>
        <dbReference type="Proteomes" id="UP000321181"/>
    </source>
</evidence>
<proteinExistence type="predicted"/>
<dbReference type="PANTHER" id="PTHR39087">
    <property type="entry name" value="UPF0104 MEMBRANE PROTEIN MJ1595"/>
    <property type="match status" value="1"/>
</dbReference>
<feature type="transmembrane region" description="Helical" evidence="7">
    <location>
        <begin position="187"/>
        <end position="213"/>
    </location>
</feature>
<reference evidence="8 9" key="1">
    <citation type="submission" date="2019-07" db="EMBL/GenBank/DDBJ databases">
        <title>Whole genome shotgun sequence of Cellulomonas aerilata NBRC 106308.</title>
        <authorList>
            <person name="Hosoyama A."/>
            <person name="Uohara A."/>
            <person name="Ohji S."/>
            <person name="Ichikawa N."/>
        </authorList>
    </citation>
    <scope>NUCLEOTIDE SEQUENCE [LARGE SCALE GENOMIC DNA]</scope>
    <source>
        <strain evidence="8 9">NBRC 106308</strain>
    </source>
</reference>
<accession>A0A512D7S1</accession>
<feature type="transmembrane region" description="Helical" evidence="7">
    <location>
        <begin position="118"/>
        <end position="137"/>
    </location>
</feature>
<dbReference type="InterPro" id="IPR022791">
    <property type="entry name" value="L-PG_synthase/AglD"/>
</dbReference>
<dbReference type="RefSeq" id="WP_146898741.1">
    <property type="nucleotide sequence ID" value="NZ_BAAARM010000001.1"/>
</dbReference>
<dbReference type="Pfam" id="PF03706">
    <property type="entry name" value="LPG_synthase_TM"/>
    <property type="match status" value="1"/>
</dbReference>
<keyword evidence="3 7" id="KW-0812">Transmembrane</keyword>
<evidence type="ECO:0000256" key="7">
    <source>
        <dbReference type="SAM" id="Phobius"/>
    </source>
</evidence>
<dbReference type="GO" id="GO:0005886">
    <property type="term" value="C:plasma membrane"/>
    <property type="evidence" value="ECO:0007669"/>
    <property type="project" value="UniProtKB-SubCell"/>
</dbReference>
<dbReference type="PANTHER" id="PTHR39087:SF2">
    <property type="entry name" value="UPF0104 MEMBRANE PROTEIN MJ1595"/>
    <property type="match status" value="1"/>
</dbReference>
<evidence type="ECO:0000256" key="1">
    <source>
        <dbReference type="ARBA" id="ARBA00004651"/>
    </source>
</evidence>
<evidence type="ECO:0000256" key="3">
    <source>
        <dbReference type="ARBA" id="ARBA00022692"/>
    </source>
</evidence>
<feature type="transmembrane region" description="Helical" evidence="7">
    <location>
        <begin position="157"/>
        <end position="175"/>
    </location>
</feature>
<dbReference type="OrthoDB" id="5242664at2"/>
<comment type="caution">
    <text evidence="8">The sequence shown here is derived from an EMBL/GenBank/DDBJ whole genome shotgun (WGS) entry which is preliminary data.</text>
</comment>
<keyword evidence="5 7" id="KW-0472">Membrane</keyword>